<keyword evidence="3" id="KW-0949">S-adenosyl-L-methionine</keyword>
<dbReference type="InterPro" id="IPR003699">
    <property type="entry name" value="QueA"/>
</dbReference>
<accession>X1TIQ5</accession>
<gene>
    <name evidence="5" type="ORF">S12H4_16645</name>
</gene>
<comment type="caution">
    <text evidence="5">The sequence shown here is derived from an EMBL/GenBank/DDBJ whole genome shotgun (WGS) entry which is preliminary data.</text>
</comment>
<dbReference type="GO" id="GO:0051075">
    <property type="term" value="F:S-adenosylmethionine:tRNA ribosyltransferase-isomerase activity"/>
    <property type="evidence" value="ECO:0007669"/>
    <property type="project" value="TreeGrafter"/>
</dbReference>
<dbReference type="PANTHER" id="PTHR30307:SF0">
    <property type="entry name" value="S-ADENOSYLMETHIONINE:TRNA RIBOSYLTRANSFERASE-ISOMERASE"/>
    <property type="match status" value="1"/>
</dbReference>
<name>X1TIQ5_9ZZZZ</name>
<dbReference type="InterPro" id="IPR036100">
    <property type="entry name" value="QueA_sf"/>
</dbReference>
<keyword evidence="4" id="KW-0671">Queuosine biosynthesis</keyword>
<evidence type="ECO:0000313" key="5">
    <source>
        <dbReference type="EMBL" id="GAI79919.1"/>
    </source>
</evidence>
<dbReference type="SUPFAM" id="SSF111337">
    <property type="entry name" value="QueA-like"/>
    <property type="match status" value="1"/>
</dbReference>
<sequence>GLIMQLKDFDYNLPERLIAQKPLPHRDRSRLLVLERKTEKITHAEFRDFPSFLKKQDVLVFNESRVIPARAWGKKEGKDIEFLFLKAQDEQTWEVLCRPAKKVAPADIIVFSPALKGKVTEVKAEGRRLINFPSGNVLPELRKIGFAPLPPYIKRKEKHLHLREFDLDRYQTVFAQKEGSIAAPTAGLHFTADMLKTLKNKGIITAPLSLDVGLATFQPVRADIIEDHKMLEETFTIKPDTAKTINKAKSDSRPVTAVGTTSVRSLESAFTEGKVQAGDFSTRLFIYPGYKFKVIDRLLTNFHLPKSTLLMLTAAFAGFDLIMEAYREAVRSEYRFFSYGDCMLIL</sequence>
<protein>
    <recommendedName>
        <fullName evidence="6">S-adenosylmethionine:tRNA ribosyltransferase-isomerase</fullName>
    </recommendedName>
</protein>
<dbReference type="NCBIfam" id="TIGR00113">
    <property type="entry name" value="queA"/>
    <property type="match status" value="1"/>
</dbReference>
<dbReference type="GO" id="GO:0008616">
    <property type="term" value="P:tRNA queuosine(34) biosynthetic process"/>
    <property type="evidence" value="ECO:0007669"/>
    <property type="project" value="UniProtKB-KW"/>
</dbReference>
<dbReference type="PANTHER" id="PTHR30307">
    <property type="entry name" value="S-ADENOSYLMETHIONINE:TRNA RIBOSYLTRANSFERASE-ISOMERASE"/>
    <property type="match status" value="1"/>
</dbReference>
<proteinExistence type="inferred from homology"/>
<evidence type="ECO:0000256" key="2">
    <source>
        <dbReference type="ARBA" id="ARBA00022679"/>
    </source>
</evidence>
<dbReference type="AlphaFoldDB" id="X1TIQ5"/>
<feature type="non-terminal residue" evidence="5">
    <location>
        <position position="1"/>
    </location>
</feature>
<dbReference type="Pfam" id="PF02547">
    <property type="entry name" value="Queuosine_synth"/>
    <property type="match status" value="1"/>
</dbReference>
<reference evidence="5" key="1">
    <citation type="journal article" date="2014" name="Front. Microbiol.">
        <title>High frequency of phylogenetically diverse reductive dehalogenase-homologous genes in deep subseafloor sedimentary metagenomes.</title>
        <authorList>
            <person name="Kawai M."/>
            <person name="Futagami T."/>
            <person name="Toyoda A."/>
            <person name="Takaki Y."/>
            <person name="Nishi S."/>
            <person name="Hori S."/>
            <person name="Arai W."/>
            <person name="Tsubouchi T."/>
            <person name="Morono Y."/>
            <person name="Uchiyama I."/>
            <person name="Ito T."/>
            <person name="Fujiyama A."/>
            <person name="Inagaki F."/>
            <person name="Takami H."/>
        </authorList>
    </citation>
    <scope>NUCLEOTIDE SEQUENCE</scope>
    <source>
        <strain evidence="5">Expedition CK06-06</strain>
    </source>
</reference>
<evidence type="ECO:0000256" key="1">
    <source>
        <dbReference type="ARBA" id="ARBA00022490"/>
    </source>
</evidence>
<keyword evidence="1" id="KW-0963">Cytoplasm</keyword>
<dbReference type="HAMAP" id="MF_00113">
    <property type="entry name" value="QueA"/>
    <property type="match status" value="1"/>
</dbReference>
<dbReference type="Gene3D" id="2.40.10.240">
    <property type="entry name" value="QueA-like"/>
    <property type="match status" value="1"/>
</dbReference>
<evidence type="ECO:0008006" key="6">
    <source>
        <dbReference type="Google" id="ProtNLM"/>
    </source>
</evidence>
<dbReference type="NCBIfam" id="NF001140">
    <property type="entry name" value="PRK00147.1"/>
    <property type="match status" value="1"/>
</dbReference>
<dbReference type="InterPro" id="IPR042119">
    <property type="entry name" value="QueA_dom2"/>
</dbReference>
<evidence type="ECO:0000256" key="4">
    <source>
        <dbReference type="ARBA" id="ARBA00022785"/>
    </source>
</evidence>
<dbReference type="InterPro" id="IPR042118">
    <property type="entry name" value="QueA_dom1"/>
</dbReference>
<keyword evidence="2" id="KW-0808">Transferase</keyword>
<dbReference type="Gene3D" id="3.40.1780.10">
    <property type="entry name" value="QueA-like"/>
    <property type="match status" value="1"/>
</dbReference>
<dbReference type="EMBL" id="BARW01008067">
    <property type="protein sequence ID" value="GAI79919.1"/>
    <property type="molecule type" value="Genomic_DNA"/>
</dbReference>
<organism evidence="5">
    <name type="scientific">marine sediment metagenome</name>
    <dbReference type="NCBI Taxonomy" id="412755"/>
    <lineage>
        <taxon>unclassified sequences</taxon>
        <taxon>metagenomes</taxon>
        <taxon>ecological metagenomes</taxon>
    </lineage>
</organism>
<evidence type="ECO:0000256" key="3">
    <source>
        <dbReference type="ARBA" id="ARBA00022691"/>
    </source>
</evidence>